<comment type="caution">
    <text evidence="1">The sequence shown here is derived from an EMBL/GenBank/DDBJ whole genome shotgun (WGS) entry which is preliminary data.</text>
</comment>
<organism evidence="1 2">
    <name type="scientific">Vitis vinifera</name>
    <name type="common">Grape</name>
    <dbReference type="NCBI Taxonomy" id="29760"/>
    <lineage>
        <taxon>Eukaryota</taxon>
        <taxon>Viridiplantae</taxon>
        <taxon>Streptophyta</taxon>
        <taxon>Embryophyta</taxon>
        <taxon>Tracheophyta</taxon>
        <taxon>Spermatophyta</taxon>
        <taxon>Magnoliopsida</taxon>
        <taxon>eudicotyledons</taxon>
        <taxon>Gunneridae</taxon>
        <taxon>Pentapetalae</taxon>
        <taxon>rosids</taxon>
        <taxon>Vitales</taxon>
        <taxon>Vitaceae</taxon>
        <taxon>Viteae</taxon>
        <taxon>Vitis</taxon>
    </lineage>
</organism>
<dbReference type="AlphaFoldDB" id="A0A438DGG2"/>
<reference evidence="1 2" key="1">
    <citation type="journal article" date="2018" name="PLoS Genet.">
        <title>Population sequencing reveals clonal diversity and ancestral inbreeding in the grapevine cultivar Chardonnay.</title>
        <authorList>
            <person name="Roach M.J."/>
            <person name="Johnson D.L."/>
            <person name="Bohlmann J."/>
            <person name="van Vuuren H.J."/>
            <person name="Jones S.J."/>
            <person name="Pretorius I.S."/>
            <person name="Schmidt S.A."/>
            <person name="Borneman A.R."/>
        </authorList>
    </citation>
    <scope>NUCLEOTIDE SEQUENCE [LARGE SCALE GENOMIC DNA]</scope>
    <source>
        <strain evidence="2">cv. Chardonnay</strain>
        <tissue evidence="1">Leaf</tissue>
    </source>
</reference>
<dbReference type="Gene3D" id="2.40.70.10">
    <property type="entry name" value="Acid Proteases"/>
    <property type="match status" value="1"/>
</dbReference>
<accession>A0A438DGG2</accession>
<dbReference type="EMBL" id="QGNW01001640">
    <property type="protein sequence ID" value="RVW34486.1"/>
    <property type="molecule type" value="Genomic_DNA"/>
</dbReference>
<dbReference type="PANTHER" id="PTHR33067">
    <property type="entry name" value="RNA-DIRECTED DNA POLYMERASE-RELATED"/>
    <property type="match status" value="1"/>
</dbReference>
<protein>
    <recommendedName>
        <fullName evidence="3">Aspartic peptidase DDI1-type domain-containing protein</fullName>
    </recommendedName>
</protein>
<dbReference type="Proteomes" id="UP000288805">
    <property type="component" value="Unassembled WGS sequence"/>
</dbReference>
<evidence type="ECO:0000313" key="1">
    <source>
        <dbReference type="EMBL" id="RVW34486.1"/>
    </source>
</evidence>
<name>A0A438DGG2_VITVI</name>
<gene>
    <name evidence="1" type="ORF">CK203_110308</name>
</gene>
<dbReference type="SUPFAM" id="SSF50630">
    <property type="entry name" value="Acid proteases"/>
    <property type="match status" value="1"/>
</dbReference>
<evidence type="ECO:0000313" key="2">
    <source>
        <dbReference type="Proteomes" id="UP000288805"/>
    </source>
</evidence>
<dbReference type="InterPro" id="IPR021109">
    <property type="entry name" value="Peptidase_aspartic_dom_sf"/>
</dbReference>
<dbReference type="CDD" id="cd00303">
    <property type="entry name" value="retropepsin_like"/>
    <property type="match status" value="1"/>
</dbReference>
<dbReference type="PANTHER" id="PTHR33067:SF32">
    <property type="entry name" value="ASPARTIC PEPTIDASE DDI1-TYPE DOMAIN-CONTAINING PROTEIN"/>
    <property type="match status" value="1"/>
</dbReference>
<proteinExistence type="predicted"/>
<sequence length="167" mass="18588">MIGETCLEKALLDLGACVNLLSYSVYKQLGLGELKPTSITLSLTDRSVKIPRGMIEDVLIQVDKFYYPVDFVVLDTDLVAKGTNCIPIILGRPFLATSNAIINCRNGEETQEAVKEEPPKLILKPLPTELKFAYLEENKQSPVVISSSLTTTQEDCLLEILKRCKKR</sequence>
<evidence type="ECO:0008006" key="3">
    <source>
        <dbReference type="Google" id="ProtNLM"/>
    </source>
</evidence>